<proteinExistence type="predicted"/>
<keyword evidence="3" id="KW-1185">Reference proteome</keyword>
<evidence type="ECO:0000259" key="1">
    <source>
        <dbReference type="Pfam" id="PF13966"/>
    </source>
</evidence>
<dbReference type="InterPro" id="IPR026960">
    <property type="entry name" value="RVT-Znf"/>
</dbReference>
<reference evidence="2" key="2">
    <citation type="journal article" date="2023" name="Science">
        <title>Genomic signatures of disease resistance in endangered staghorn corals.</title>
        <authorList>
            <person name="Vollmer S.V."/>
            <person name="Selwyn J.D."/>
            <person name="Despard B.A."/>
            <person name="Roesel C.L."/>
        </authorList>
    </citation>
    <scope>NUCLEOTIDE SEQUENCE</scope>
    <source>
        <strain evidence="2">K2</strain>
    </source>
</reference>
<dbReference type="Pfam" id="PF13966">
    <property type="entry name" value="zf-RVT"/>
    <property type="match status" value="1"/>
</dbReference>
<gene>
    <name evidence="2" type="ORF">P5673_013293</name>
</gene>
<dbReference type="EMBL" id="JARQWQ010000025">
    <property type="protein sequence ID" value="KAK2563566.1"/>
    <property type="molecule type" value="Genomic_DNA"/>
</dbReference>
<organism evidence="2 3">
    <name type="scientific">Acropora cervicornis</name>
    <name type="common">Staghorn coral</name>
    <dbReference type="NCBI Taxonomy" id="6130"/>
    <lineage>
        <taxon>Eukaryota</taxon>
        <taxon>Metazoa</taxon>
        <taxon>Cnidaria</taxon>
        <taxon>Anthozoa</taxon>
        <taxon>Hexacorallia</taxon>
        <taxon>Scleractinia</taxon>
        <taxon>Astrocoeniina</taxon>
        <taxon>Acroporidae</taxon>
        <taxon>Acropora</taxon>
    </lineage>
</organism>
<evidence type="ECO:0000313" key="3">
    <source>
        <dbReference type="Proteomes" id="UP001249851"/>
    </source>
</evidence>
<dbReference type="AlphaFoldDB" id="A0AAD9V6Y1"/>
<sequence length="227" mass="26651">MAIIDAIPTQWRNHFKMCNNYQNNSSGSNSAQLYLNGHNIRLDKVSSKNIYKEVSSKVEIIPTAQLKYSEKYNYQLDWKEIYCIPFRVTVGSRSREFQFKVLHSYLATNKFLHKIGLLPSFLCTFCKRESESIEHLLIECNHSNKFWQDLIDWFNTIDIKVEALSDIDKIFGHIYSCRNKGYSPSLKTYLAKVSVIYQIETTIADSNGKRTFHDFKWKKFFNYCSSS</sequence>
<protein>
    <recommendedName>
        <fullName evidence="1">Reverse transcriptase zinc-binding domain-containing protein</fullName>
    </recommendedName>
</protein>
<comment type="caution">
    <text evidence="2">The sequence shown here is derived from an EMBL/GenBank/DDBJ whole genome shotgun (WGS) entry which is preliminary data.</text>
</comment>
<dbReference type="Proteomes" id="UP001249851">
    <property type="component" value="Unassembled WGS sequence"/>
</dbReference>
<feature type="non-terminal residue" evidence="2">
    <location>
        <position position="227"/>
    </location>
</feature>
<accession>A0AAD9V6Y1</accession>
<feature type="domain" description="Reverse transcriptase zinc-binding" evidence="1">
    <location>
        <begin position="87"/>
        <end position="147"/>
    </location>
</feature>
<name>A0AAD9V6Y1_ACRCE</name>
<evidence type="ECO:0000313" key="2">
    <source>
        <dbReference type="EMBL" id="KAK2563566.1"/>
    </source>
</evidence>
<reference evidence="2" key="1">
    <citation type="journal article" date="2023" name="G3 (Bethesda)">
        <title>Whole genome assembly and annotation of the endangered Caribbean coral Acropora cervicornis.</title>
        <authorList>
            <person name="Selwyn J.D."/>
            <person name="Vollmer S.V."/>
        </authorList>
    </citation>
    <scope>NUCLEOTIDE SEQUENCE</scope>
    <source>
        <strain evidence="2">K2</strain>
    </source>
</reference>